<sequence>MNLTEVHGGSLFNEANASDNFTLASLNMPINNTINILTILNLFITMISLGCTMEIFKMKAYLFKPKGVAIALLSQFCIMPITAFSLAKILQMEPIKAVTVLICGCCPGGTLSNIFSLVMKGDMNLSIVMTTCSNIAALGLMPLLLYIFSQGFTGLENAMPYVGILTALAFTLVPCAFGIAINHFKPNTAVTVKKVGLSILIISSIIICILAFYNVRNVIWMILMPDALIAASLMPLIGFTLGYATSALCRLSPQCSRTISMETGCQNIQLCITILKVAFSPEVIGAMFLFPLLYITFQCAEVFLFTLGFRCYQRVKPPAEGKCDTLITEELNHSAMGEQSTRGWVAGVAPVIRFREGEAC</sequence>
<keyword evidence="9" id="KW-0445">Lipid transport</keyword>
<feature type="transmembrane region" description="Helical" evidence="32">
    <location>
        <begin position="125"/>
        <end position="149"/>
    </location>
</feature>
<organism evidence="33 34">
    <name type="scientific">Neolamprologus brichardi</name>
    <name type="common">Fairy cichlid</name>
    <name type="synonym">Lamprologus brichardi</name>
    <dbReference type="NCBI Taxonomy" id="32507"/>
    <lineage>
        <taxon>Eukaryota</taxon>
        <taxon>Metazoa</taxon>
        <taxon>Chordata</taxon>
        <taxon>Craniata</taxon>
        <taxon>Vertebrata</taxon>
        <taxon>Euteleostomi</taxon>
        <taxon>Actinopterygii</taxon>
        <taxon>Neopterygii</taxon>
        <taxon>Teleostei</taxon>
        <taxon>Neoteleostei</taxon>
        <taxon>Acanthomorphata</taxon>
        <taxon>Ovalentaria</taxon>
        <taxon>Cichlomorphae</taxon>
        <taxon>Cichliformes</taxon>
        <taxon>Cichlidae</taxon>
        <taxon>African cichlids</taxon>
        <taxon>Pseudocrenilabrinae</taxon>
        <taxon>Lamprologini</taxon>
        <taxon>Neolamprologus</taxon>
    </lineage>
</organism>
<evidence type="ECO:0000256" key="27">
    <source>
        <dbReference type="ARBA" id="ARBA00073206"/>
    </source>
</evidence>
<feature type="transmembrane region" description="Helical" evidence="32">
    <location>
        <begin position="97"/>
        <end position="118"/>
    </location>
</feature>
<comment type="catalytic activity">
    <reaction evidence="22">
        <text>tauronorcholate(out) + 2 Na(+)(out) = tauronorcholate(in) + 2 Na(+)(in)</text>
        <dbReference type="Rhea" id="RHEA:71915"/>
        <dbReference type="ChEBI" id="CHEBI:29101"/>
        <dbReference type="ChEBI" id="CHEBI:191405"/>
    </reaction>
</comment>
<evidence type="ECO:0000256" key="4">
    <source>
        <dbReference type="ARBA" id="ARBA00022475"/>
    </source>
</evidence>
<evidence type="ECO:0000256" key="11">
    <source>
        <dbReference type="ARBA" id="ARBA00023136"/>
    </source>
</evidence>
<keyword evidence="5 32" id="KW-0812">Transmembrane</keyword>
<keyword evidence="34" id="KW-1185">Reference proteome</keyword>
<comment type="similarity">
    <text evidence="2">Belongs to the bile acid:sodium symporter (BASS) (TC 2.A.28) family.</text>
</comment>
<evidence type="ECO:0000256" key="24">
    <source>
        <dbReference type="ARBA" id="ARBA00052374"/>
    </source>
</evidence>
<keyword evidence="13" id="KW-0739">Sodium transport</keyword>
<evidence type="ECO:0000256" key="23">
    <source>
        <dbReference type="ARBA" id="ARBA00051799"/>
    </source>
</evidence>
<evidence type="ECO:0000256" key="10">
    <source>
        <dbReference type="ARBA" id="ARBA00023065"/>
    </source>
</evidence>
<comment type="catalytic activity">
    <reaction evidence="16">
        <text>tauroallocholate(out) + 2 Na(+)(out) = tauroallocholate(in) + 2 Na(+)(in)</text>
        <dbReference type="Rhea" id="RHEA:51840"/>
        <dbReference type="ChEBI" id="CHEBI:29101"/>
        <dbReference type="ChEBI" id="CHEBI:191406"/>
    </reaction>
</comment>
<dbReference type="STRING" id="32507.ENSNBRP00000003396"/>
<evidence type="ECO:0000256" key="22">
    <source>
        <dbReference type="ARBA" id="ARBA00049276"/>
    </source>
</evidence>
<comment type="catalytic activity">
    <reaction evidence="15">
        <text>cholate(out) + 2 Na(+)(out) = cholate(in) + 2 Na(+)(in)</text>
        <dbReference type="Rhea" id="RHEA:71911"/>
        <dbReference type="ChEBI" id="CHEBI:29101"/>
        <dbReference type="ChEBI" id="CHEBI:29747"/>
    </reaction>
</comment>
<keyword evidence="8" id="KW-0915">Sodium</keyword>
<keyword evidence="6" id="KW-0769">Symport</keyword>
<evidence type="ECO:0000256" key="5">
    <source>
        <dbReference type="ARBA" id="ARBA00022692"/>
    </source>
</evidence>
<evidence type="ECO:0000256" key="20">
    <source>
        <dbReference type="ARBA" id="ARBA00048327"/>
    </source>
</evidence>
<comment type="catalytic activity">
    <reaction evidence="18">
        <text>taurodeoxycholate(out) + 2 Na(+)(out) = taurodeoxycholate(in) + 2 Na(+)(in)</text>
        <dbReference type="Rhea" id="RHEA:72087"/>
        <dbReference type="ChEBI" id="CHEBI:29101"/>
        <dbReference type="ChEBI" id="CHEBI:36261"/>
    </reaction>
</comment>
<comment type="catalytic activity">
    <reaction evidence="24">
        <text>taurohyodeoxycholate(out) + 2 Na(+)(out) = taurohyodeoxycholate(in) + 2 Na(+)(in)</text>
        <dbReference type="Rhea" id="RHEA:72167"/>
        <dbReference type="ChEBI" id="CHEBI:29101"/>
        <dbReference type="ChEBI" id="CHEBI:191407"/>
    </reaction>
</comment>
<evidence type="ECO:0000256" key="3">
    <source>
        <dbReference type="ARBA" id="ARBA00022448"/>
    </source>
</evidence>
<comment type="function">
    <text evidence="26">As a major transporter of conjugated bile salts from plasma into the hepatocyte, it plays a key role in the enterohepatic circulation of bile salts necessary for the solubilization and absorption of dietary fat and fat-soluble vitamins. It is strictly dependent on the extracellular presence of sodium. It exhibits broad substrate specificity and transports various bile acids, such as taurocholate, cholate, as well as non-bile acid organic compounds, such as estrone sulfate. Works collaboratively with the ileal transporter (NTCP2), the organic solute transporter (OST), and the bile salt export pump (BSEP), to ensure efficacious biological recycling of bile acids during enterohepatic circulation.</text>
</comment>
<comment type="catalytic activity">
    <reaction evidence="17">
        <text>tauroursodeoxycholate(out) + 2 Na(+)(out) = tauroursodeoxycholate(in) + 2 Na(+)(in)</text>
        <dbReference type="Rhea" id="RHEA:71927"/>
        <dbReference type="ChEBI" id="CHEBI:29101"/>
        <dbReference type="ChEBI" id="CHEBI:132028"/>
    </reaction>
</comment>
<feature type="transmembrane region" description="Helical" evidence="32">
    <location>
        <begin position="68"/>
        <end position="91"/>
    </location>
</feature>
<keyword evidence="3" id="KW-0813">Transport</keyword>
<evidence type="ECO:0000256" key="13">
    <source>
        <dbReference type="ARBA" id="ARBA00023201"/>
    </source>
</evidence>
<comment type="catalytic activity">
    <reaction evidence="23">
        <text>taurohyocholate(out) + 2 Na(+)(out) = taurohyocholate(in) + 2 Na(+)(in)</text>
        <dbReference type="Rhea" id="RHEA:72171"/>
        <dbReference type="ChEBI" id="CHEBI:29101"/>
        <dbReference type="ChEBI" id="CHEBI:58874"/>
    </reaction>
</comment>
<name>A0A3Q4G553_NEOBR</name>
<evidence type="ECO:0000256" key="26">
    <source>
        <dbReference type="ARBA" id="ARBA00056510"/>
    </source>
</evidence>
<dbReference type="AlphaFoldDB" id="A0A3Q4G553"/>
<evidence type="ECO:0000256" key="31">
    <source>
        <dbReference type="ARBA" id="ARBA00082917"/>
    </source>
</evidence>
<reference evidence="33" key="1">
    <citation type="submission" date="2025-08" db="UniProtKB">
        <authorList>
            <consortium name="Ensembl"/>
        </authorList>
    </citation>
    <scope>IDENTIFICATION</scope>
</reference>
<keyword evidence="12" id="KW-0325">Glycoprotein</keyword>
<proteinExistence type="inferred from homology"/>
<reference evidence="33" key="2">
    <citation type="submission" date="2025-09" db="UniProtKB">
        <authorList>
            <consortium name="Ensembl"/>
        </authorList>
    </citation>
    <scope>IDENTIFICATION</scope>
</reference>
<evidence type="ECO:0000256" key="29">
    <source>
        <dbReference type="ARBA" id="ARBA00075246"/>
    </source>
</evidence>
<evidence type="ECO:0000256" key="15">
    <source>
        <dbReference type="ARBA" id="ARBA00034231"/>
    </source>
</evidence>
<dbReference type="GeneTree" id="ENSGT00950000182808"/>
<evidence type="ECO:0000256" key="25">
    <source>
        <dbReference type="ARBA" id="ARBA00052405"/>
    </source>
</evidence>
<evidence type="ECO:0000256" key="16">
    <source>
        <dbReference type="ARBA" id="ARBA00047311"/>
    </source>
</evidence>
<comment type="catalytic activity">
    <reaction evidence="14">
        <text>glycocholate(out) + 2 Na(+)(out) = glycocholate(in) + 2 Na(+)(in)</text>
        <dbReference type="Rhea" id="RHEA:71935"/>
        <dbReference type="ChEBI" id="CHEBI:29101"/>
        <dbReference type="ChEBI" id="CHEBI:29746"/>
    </reaction>
</comment>
<accession>A0A3Q4G553</accession>
<dbReference type="Pfam" id="PF01758">
    <property type="entry name" value="SBF"/>
    <property type="match status" value="1"/>
</dbReference>
<keyword evidence="10" id="KW-0406">Ion transport</keyword>
<feature type="transmembrane region" description="Helical" evidence="32">
    <location>
        <begin position="227"/>
        <end position="249"/>
    </location>
</feature>
<evidence type="ECO:0000256" key="8">
    <source>
        <dbReference type="ARBA" id="ARBA00023053"/>
    </source>
</evidence>
<dbReference type="InterPro" id="IPR038770">
    <property type="entry name" value="Na+/solute_symporter_sf"/>
</dbReference>
<comment type="catalytic activity">
    <reaction evidence="20">
        <text>taurocholate(out) + 2 Na(+)(out) = taurocholate(in) + 2 Na(+)(in)</text>
        <dbReference type="Rhea" id="RHEA:71875"/>
        <dbReference type="ChEBI" id="CHEBI:29101"/>
        <dbReference type="ChEBI" id="CHEBI:36257"/>
    </reaction>
</comment>
<evidence type="ECO:0000313" key="34">
    <source>
        <dbReference type="Proteomes" id="UP000261580"/>
    </source>
</evidence>
<evidence type="ECO:0000256" key="6">
    <source>
        <dbReference type="ARBA" id="ARBA00022847"/>
    </source>
</evidence>
<keyword evidence="4" id="KW-1003">Cell membrane</keyword>
<evidence type="ECO:0000256" key="21">
    <source>
        <dbReference type="ARBA" id="ARBA00048338"/>
    </source>
</evidence>
<evidence type="ECO:0000256" key="2">
    <source>
        <dbReference type="ARBA" id="ARBA00006528"/>
    </source>
</evidence>
<evidence type="ECO:0000256" key="7">
    <source>
        <dbReference type="ARBA" id="ARBA00022989"/>
    </source>
</evidence>
<keyword evidence="7 32" id="KW-1133">Transmembrane helix</keyword>
<dbReference type="PANTHER" id="PTHR10361">
    <property type="entry name" value="SODIUM-BILE ACID COTRANSPORTER"/>
    <property type="match status" value="1"/>
</dbReference>
<dbReference type="GO" id="GO:0008508">
    <property type="term" value="F:bile acid:sodium symporter activity"/>
    <property type="evidence" value="ECO:0007669"/>
    <property type="project" value="TreeGrafter"/>
</dbReference>
<feature type="transmembrane region" description="Helical" evidence="32">
    <location>
        <begin position="34"/>
        <end position="56"/>
    </location>
</feature>
<comment type="subcellular location">
    <subcellularLocation>
        <location evidence="1">Cell membrane</location>
        <topology evidence="1">Multi-pass membrane protein</topology>
    </subcellularLocation>
</comment>
<comment type="catalytic activity">
    <reaction evidence="25">
        <text>estrone 3-sulfate(out) + 2 Na(+)(out) = estrone 3-sulfate(in) + 2 Na(+)(in)</text>
        <dbReference type="Rhea" id="RHEA:71083"/>
        <dbReference type="ChEBI" id="CHEBI:29101"/>
        <dbReference type="ChEBI" id="CHEBI:60050"/>
    </reaction>
</comment>
<dbReference type="Gene3D" id="1.20.1530.20">
    <property type="match status" value="1"/>
</dbReference>
<dbReference type="FunFam" id="1.20.1530.20:FF:000016">
    <property type="entry name" value="Solute carrier family 10 member 1"/>
    <property type="match status" value="1"/>
</dbReference>
<evidence type="ECO:0000256" key="28">
    <source>
        <dbReference type="ARBA" id="ARBA00075177"/>
    </source>
</evidence>
<evidence type="ECO:0000256" key="32">
    <source>
        <dbReference type="SAM" id="Phobius"/>
    </source>
</evidence>
<dbReference type="OMA" id="CTMEIFK"/>
<feature type="transmembrane region" description="Helical" evidence="32">
    <location>
        <begin position="195"/>
        <end position="215"/>
    </location>
</feature>
<evidence type="ECO:0000256" key="18">
    <source>
        <dbReference type="ARBA" id="ARBA00047743"/>
    </source>
</evidence>
<dbReference type="InterPro" id="IPR002657">
    <property type="entry name" value="BilAc:Na_symport/Acr3"/>
</dbReference>
<dbReference type="Proteomes" id="UP000261580">
    <property type="component" value="Unassembled WGS sequence"/>
</dbReference>
<evidence type="ECO:0000256" key="14">
    <source>
        <dbReference type="ARBA" id="ARBA00034215"/>
    </source>
</evidence>
<evidence type="ECO:0000256" key="19">
    <source>
        <dbReference type="ARBA" id="ARBA00048013"/>
    </source>
</evidence>
<evidence type="ECO:0000256" key="12">
    <source>
        <dbReference type="ARBA" id="ARBA00023180"/>
    </source>
</evidence>
<keyword evidence="11 32" id="KW-0472">Membrane</keyword>
<comment type="catalytic activity">
    <reaction evidence="21">
        <text>taurochenodeoxycholate(out) + 2 Na(+)(out) = taurochenodeoxycholate(in) + 2 Na(+)(in)</text>
        <dbReference type="Rhea" id="RHEA:71923"/>
        <dbReference type="ChEBI" id="CHEBI:9407"/>
        <dbReference type="ChEBI" id="CHEBI:29101"/>
    </reaction>
</comment>
<feature type="transmembrane region" description="Helical" evidence="32">
    <location>
        <begin position="161"/>
        <end position="183"/>
    </location>
</feature>
<dbReference type="PANTHER" id="PTHR10361:SF40">
    <property type="entry name" value="HEPATIC SODIUM_BILE ACID COTRANSPORTER"/>
    <property type="match status" value="1"/>
</dbReference>
<evidence type="ECO:0000256" key="17">
    <source>
        <dbReference type="ARBA" id="ARBA00047596"/>
    </source>
</evidence>
<evidence type="ECO:0000256" key="9">
    <source>
        <dbReference type="ARBA" id="ARBA00023055"/>
    </source>
</evidence>
<evidence type="ECO:0000256" key="1">
    <source>
        <dbReference type="ARBA" id="ARBA00004651"/>
    </source>
</evidence>
<comment type="catalytic activity">
    <reaction evidence="19">
        <text>tauro-beta-muricholate(out) + 2 Na(+)(out) = tauro-beta-muricholate(in) + 2 Na(+)(in)</text>
        <dbReference type="Rhea" id="RHEA:72179"/>
        <dbReference type="ChEBI" id="CHEBI:29101"/>
        <dbReference type="ChEBI" id="CHEBI:133064"/>
    </reaction>
</comment>
<dbReference type="GO" id="GO:0005886">
    <property type="term" value="C:plasma membrane"/>
    <property type="evidence" value="ECO:0007669"/>
    <property type="project" value="UniProtKB-SubCell"/>
</dbReference>
<dbReference type="Ensembl" id="ENSNBRT00000003515.1">
    <property type="protein sequence ID" value="ENSNBRP00000003396.1"/>
    <property type="gene ID" value="ENSNBRG00000002692.1"/>
</dbReference>
<dbReference type="InterPro" id="IPR004710">
    <property type="entry name" value="Bilac:Na_transpt"/>
</dbReference>
<evidence type="ECO:0000313" key="33">
    <source>
        <dbReference type="Ensembl" id="ENSNBRP00000003396.1"/>
    </source>
</evidence>
<protein>
    <recommendedName>
        <fullName evidence="27">Hepatic sodium/bile acid cotransporter</fullName>
    </recommendedName>
    <alternativeName>
        <fullName evidence="29">Na(+)/bile acid cotransporter</fullName>
    </alternativeName>
    <alternativeName>
        <fullName evidence="28">Na(+)/taurocholate transport protein</fullName>
    </alternativeName>
    <alternativeName>
        <fullName evidence="30">Sodium/taurocholate cotransporting polypeptide</fullName>
    </alternativeName>
    <alternativeName>
        <fullName evidence="31">Solute carrier family 10 member 1</fullName>
    </alternativeName>
</protein>
<evidence type="ECO:0000256" key="30">
    <source>
        <dbReference type="ARBA" id="ARBA00078029"/>
    </source>
</evidence>
<dbReference type="Bgee" id="ENSNBRG00000002692">
    <property type="expression patterns" value="Expressed in brain"/>
</dbReference>